<name>A0A0D9ZTG0_9ORYZ</name>
<evidence type="ECO:0000256" key="5">
    <source>
        <dbReference type="ARBA" id="ARBA00023129"/>
    </source>
</evidence>
<evidence type="ECO:0000256" key="4">
    <source>
        <dbReference type="ARBA" id="ARBA00022761"/>
    </source>
</evidence>
<dbReference type="InterPro" id="IPR014710">
    <property type="entry name" value="RmlC-like_jellyroll"/>
</dbReference>
<dbReference type="InterPro" id="IPR011051">
    <property type="entry name" value="RmlC_Cupin_sf"/>
</dbReference>
<feature type="domain" description="Cupin type-1" evidence="7">
    <location>
        <begin position="4"/>
        <end position="161"/>
    </location>
</feature>
<dbReference type="InterPro" id="IPR050253">
    <property type="entry name" value="Seed_Storage-Functional"/>
</dbReference>
<feature type="domain" description="Cupin type-1" evidence="7">
    <location>
        <begin position="199"/>
        <end position="343"/>
    </location>
</feature>
<evidence type="ECO:0000259" key="7">
    <source>
        <dbReference type="SMART" id="SM00835"/>
    </source>
</evidence>
<proteinExistence type="inferred from homology"/>
<dbReference type="HOGENOM" id="CLU_026341_0_0_1"/>
<evidence type="ECO:0000256" key="6">
    <source>
        <dbReference type="ARBA" id="ARBA00023157"/>
    </source>
</evidence>
<comment type="subunit">
    <text evidence="3">Hexamer; each subunit is composed of an acidic and a basic chain derived from a single precursor and linked by a disulfide bond.</text>
</comment>
<evidence type="ECO:0000256" key="2">
    <source>
        <dbReference type="ARBA" id="ARBA00007178"/>
    </source>
</evidence>
<evidence type="ECO:0000256" key="1">
    <source>
        <dbReference type="ARBA" id="ARBA00003839"/>
    </source>
</evidence>
<dbReference type="PANTHER" id="PTHR31189:SF78">
    <property type="entry name" value="OS05G0116000 PROTEIN"/>
    <property type="match status" value="1"/>
</dbReference>
<keyword evidence="5" id="KW-0708">Seed storage protein</keyword>
<dbReference type="InterPro" id="IPR006044">
    <property type="entry name" value="11S_seedstore_pln"/>
</dbReference>
<dbReference type="Proteomes" id="UP000026961">
    <property type="component" value="Chromosome 5"/>
</dbReference>
<dbReference type="SMART" id="SM00835">
    <property type="entry name" value="Cupin_1"/>
    <property type="match status" value="2"/>
</dbReference>
<dbReference type="PANTHER" id="PTHR31189">
    <property type="entry name" value="OS03G0336100 PROTEIN-RELATED"/>
    <property type="match status" value="1"/>
</dbReference>
<comment type="function">
    <text evidence="1">Seed storage protein.</text>
</comment>
<reference evidence="8" key="1">
    <citation type="submission" date="2015-04" db="UniProtKB">
        <authorList>
            <consortium name="EnsemblPlants"/>
        </authorList>
    </citation>
    <scope>IDENTIFICATION</scope>
</reference>
<protein>
    <recommendedName>
        <fullName evidence="7">Cupin type-1 domain-containing protein</fullName>
    </recommendedName>
</protein>
<dbReference type="Gramene" id="OGLUM05G01170.1">
    <property type="protein sequence ID" value="OGLUM05G01170.1"/>
    <property type="gene ID" value="OGLUM05G01170"/>
</dbReference>
<dbReference type="CDD" id="cd02243">
    <property type="entry name" value="cupin_11S_legumin_C"/>
    <property type="match status" value="1"/>
</dbReference>
<dbReference type="STRING" id="40148.A0A0D9ZTG0"/>
<accession>A0A0D9ZTG0</accession>
<keyword evidence="9" id="KW-1185">Reference proteome</keyword>
<dbReference type="PRINTS" id="PR00439">
    <property type="entry name" value="11SGLOBULIN"/>
</dbReference>
<dbReference type="GO" id="GO:0045735">
    <property type="term" value="F:nutrient reservoir activity"/>
    <property type="evidence" value="ECO:0007669"/>
    <property type="project" value="UniProtKB-KW"/>
</dbReference>
<organism evidence="8">
    <name type="scientific">Oryza glumipatula</name>
    <dbReference type="NCBI Taxonomy" id="40148"/>
    <lineage>
        <taxon>Eukaryota</taxon>
        <taxon>Viridiplantae</taxon>
        <taxon>Streptophyta</taxon>
        <taxon>Embryophyta</taxon>
        <taxon>Tracheophyta</taxon>
        <taxon>Spermatophyta</taxon>
        <taxon>Magnoliopsida</taxon>
        <taxon>Liliopsida</taxon>
        <taxon>Poales</taxon>
        <taxon>Poaceae</taxon>
        <taxon>BOP clade</taxon>
        <taxon>Oryzoideae</taxon>
        <taxon>Oryzeae</taxon>
        <taxon>Oryzinae</taxon>
        <taxon>Oryza</taxon>
    </lineage>
</organism>
<evidence type="ECO:0000313" key="9">
    <source>
        <dbReference type="Proteomes" id="UP000026961"/>
    </source>
</evidence>
<sequence length="359" mass="38181">MASVDLTPRQARKAYGGDGGTYYEWSPADLPMLELANIGGAKLSLNAGGLALPSFSDSGKVAYVLQGKGTCGIVLPEASKEKVIAVKEGDSLALPFGVVTWWHNLPESPVELVILFLGDTSKAHKAGQFTNMQLTGATGIFTGFSTEFVGRAWDLAESDAVKLVSSQPASGIVKIKSGQKLPEPSAADREGMALNCLEAPLDVDIKNGGRVVVLNTANLPMVKEVGLGADLVRIDGHSMCSPGFSCDSAYQVTYFIRGSGRVQVVGADGKRVLDTHVEGGNLFIVPRFCVVSKIADASGLQWFSIITTPNPIFSHLAGKTSVWKAISPEVLEASFNATPEMEKLFRSKRLDSEIFFAPN</sequence>
<dbReference type="CDD" id="cd02242">
    <property type="entry name" value="cupin_11S_legumin_N"/>
    <property type="match status" value="1"/>
</dbReference>
<keyword evidence="4" id="KW-0758">Storage protein</keyword>
<dbReference type="Pfam" id="PF00190">
    <property type="entry name" value="Cupin_1"/>
    <property type="match status" value="2"/>
</dbReference>
<dbReference type="AlphaFoldDB" id="A0A0D9ZTG0"/>
<dbReference type="SUPFAM" id="SSF51182">
    <property type="entry name" value="RmlC-like cupins"/>
    <property type="match status" value="1"/>
</dbReference>
<evidence type="ECO:0000256" key="3">
    <source>
        <dbReference type="ARBA" id="ARBA00011818"/>
    </source>
</evidence>
<dbReference type="EnsemblPlants" id="OGLUM05G01170.1">
    <property type="protein sequence ID" value="OGLUM05G01170.1"/>
    <property type="gene ID" value="OGLUM05G01170"/>
</dbReference>
<keyword evidence="6" id="KW-1015">Disulfide bond</keyword>
<dbReference type="Gene3D" id="2.60.120.10">
    <property type="entry name" value="Jelly Rolls"/>
    <property type="match status" value="2"/>
</dbReference>
<dbReference type="InterPro" id="IPR006045">
    <property type="entry name" value="Cupin_1"/>
</dbReference>
<dbReference type="eggNOG" id="ENOG502QSNZ">
    <property type="taxonomic scope" value="Eukaryota"/>
</dbReference>
<evidence type="ECO:0000313" key="8">
    <source>
        <dbReference type="EnsemblPlants" id="OGLUM05G01170.1"/>
    </source>
</evidence>
<reference evidence="8" key="2">
    <citation type="submission" date="2018-05" db="EMBL/GenBank/DDBJ databases">
        <title>OgluRS3 (Oryza glumaepatula Reference Sequence Version 3).</title>
        <authorList>
            <person name="Zhang J."/>
            <person name="Kudrna D."/>
            <person name="Lee S."/>
            <person name="Talag J."/>
            <person name="Welchert J."/>
            <person name="Wing R.A."/>
        </authorList>
    </citation>
    <scope>NUCLEOTIDE SEQUENCE [LARGE SCALE GENOMIC DNA]</scope>
</reference>
<comment type="similarity">
    <text evidence="2">Belongs to the 11S seed storage protein (globulins) family.</text>
</comment>